<name>A0ABP4NIP2_9ACTN</name>
<comment type="caution">
    <text evidence="1">The sequence shown here is derived from an EMBL/GenBank/DDBJ whole genome shotgun (WGS) entry which is preliminary data.</text>
</comment>
<protein>
    <submittedName>
        <fullName evidence="1">Uncharacterized protein</fullName>
    </submittedName>
</protein>
<dbReference type="EMBL" id="BAAAOS010000010">
    <property type="protein sequence ID" value="GAA1561082.1"/>
    <property type="molecule type" value="Genomic_DNA"/>
</dbReference>
<sequence length="60" mass="6193">MSAAFNAYSARVSTTAFTAEPAAIRASIPSVTSRDDTRPARIPAAISPALLNSISVMAKV</sequence>
<proteinExistence type="predicted"/>
<accession>A0ABP4NIP2</accession>
<organism evidence="1 2">
    <name type="scientific">Kribbella sancticallisti</name>
    <dbReference type="NCBI Taxonomy" id="460087"/>
    <lineage>
        <taxon>Bacteria</taxon>
        <taxon>Bacillati</taxon>
        <taxon>Actinomycetota</taxon>
        <taxon>Actinomycetes</taxon>
        <taxon>Propionibacteriales</taxon>
        <taxon>Kribbellaceae</taxon>
        <taxon>Kribbella</taxon>
    </lineage>
</organism>
<keyword evidence="2" id="KW-1185">Reference proteome</keyword>
<evidence type="ECO:0000313" key="2">
    <source>
        <dbReference type="Proteomes" id="UP001500393"/>
    </source>
</evidence>
<reference evidence="2" key="1">
    <citation type="journal article" date="2019" name="Int. J. Syst. Evol. Microbiol.">
        <title>The Global Catalogue of Microorganisms (GCM) 10K type strain sequencing project: providing services to taxonomists for standard genome sequencing and annotation.</title>
        <authorList>
            <consortium name="The Broad Institute Genomics Platform"/>
            <consortium name="The Broad Institute Genome Sequencing Center for Infectious Disease"/>
            <person name="Wu L."/>
            <person name="Ma J."/>
        </authorList>
    </citation>
    <scope>NUCLEOTIDE SEQUENCE [LARGE SCALE GENOMIC DNA]</scope>
    <source>
        <strain evidence="2">JCM 14969</strain>
    </source>
</reference>
<evidence type="ECO:0000313" key="1">
    <source>
        <dbReference type="EMBL" id="GAA1561082.1"/>
    </source>
</evidence>
<dbReference type="Proteomes" id="UP001500393">
    <property type="component" value="Unassembled WGS sequence"/>
</dbReference>
<gene>
    <name evidence="1" type="ORF">GCM10009789_12920</name>
</gene>